<evidence type="ECO:0000256" key="1">
    <source>
        <dbReference type="SAM" id="MobiDB-lite"/>
    </source>
</evidence>
<sequence length="286" mass="30941">MTPNQHKQTRSQQREEARAKAKALREQHKKTERRKRVIIQSSVTVLALAVIGGIVAALVSGANQETVEPKNFSFSDGIKIGAGLQAFTETNTPEPSATPDGGFATVPNIKIFVDYQCPICQAFEVPNQSQIKSWVETGAATVEIHPISFLDGRGSPNQYSSRAANAAICVAEYSPNNFFDFNSALFENQPEEGTPGPENAALIETAKSVGVTNETEIADCINEKRFGGWLSDATDRALSTPVEGTDIIIQGTPAIIVNGEQYTWTTGDELVSPARFAQWLQQVAAK</sequence>
<dbReference type="CDD" id="cd02972">
    <property type="entry name" value="DsbA_family"/>
    <property type="match status" value="1"/>
</dbReference>
<proteinExistence type="predicted"/>
<keyword evidence="2" id="KW-1133">Transmembrane helix</keyword>
<feature type="region of interest" description="Disordered" evidence="1">
    <location>
        <begin position="1"/>
        <end position="33"/>
    </location>
</feature>
<accession>A0A1D9DY67</accession>
<dbReference type="EMBL" id="CP015208">
    <property type="protein sequence ID" value="AOY55730.1"/>
    <property type="molecule type" value="Genomic_DNA"/>
</dbReference>
<evidence type="ECO:0000256" key="2">
    <source>
        <dbReference type="SAM" id="Phobius"/>
    </source>
</evidence>
<dbReference type="InterPro" id="IPR012336">
    <property type="entry name" value="Thioredoxin-like_fold"/>
</dbReference>
<keyword evidence="2" id="KW-0812">Transmembrane</keyword>
<evidence type="ECO:0000313" key="5">
    <source>
        <dbReference type="Proteomes" id="UP000243784"/>
    </source>
</evidence>
<reference evidence="4 5" key="1">
    <citation type="journal article" date="2016" name="Biochim. Biophys. Acta">
        <title>Photochemical characterization of actinorhodopsin and its functional existence in the natural host.</title>
        <authorList>
            <person name="Nakamura S."/>
            <person name="Kikukawa T."/>
            <person name="Tamogami J."/>
            <person name="Kamiya M."/>
            <person name="Aizawa T."/>
            <person name="Hahn M.W."/>
            <person name="Ihara K."/>
            <person name="Kamo N."/>
            <person name="Demura M."/>
        </authorList>
    </citation>
    <scope>NUCLEOTIDE SEQUENCE [LARGE SCALE GENOMIC DNA]</scope>
    <source>
        <strain evidence="4 5">MWH-Dar1</strain>
    </source>
</reference>
<dbReference type="Pfam" id="PF13462">
    <property type="entry name" value="Thioredoxin_4"/>
    <property type="match status" value="1"/>
</dbReference>
<dbReference type="InterPro" id="IPR036249">
    <property type="entry name" value="Thioredoxin-like_sf"/>
</dbReference>
<gene>
    <name evidence="4" type="ORF">A4Z71_01625</name>
</gene>
<dbReference type="OrthoDB" id="117402at2"/>
<dbReference type="SUPFAM" id="SSF52833">
    <property type="entry name" value="Thioredoxin-like"/>
    <property type="match status" value="1"/>
</dbReference>
<dbReference type="AlphaFoldDB" id="A0A1D9DY67"/>
<dbReference type="RefSeq" id="WP_070954242.1">
    <property type="nucleotide sequence ID" value="NZ_CP015208.1"/>
</dbReference>
<dbReference type="Proteomes" id="UP000243784">
    <property type="component" value="Chromosome"/>
</dbReference>
<feature type="compositionally biased region" description="Basic and acidic residues" evidence="1">
    <location>
        <begin position="12"/>
        <end position="26"/>
    </location>
</feature>
<feature type="transmembrane region" description="Helical" evidence="2">
    <location>
        <begin position="37"/>
        <end position="59"/>
    </location>
</feature>
<keyword evidence="2" id="KW-0472">Membrane</keyword>
<evidence type="ECO:0000259" key="3">
    <source>
        <dbReference type="Pfam" id="PF13462"/>
    </source>
</evidence>
<protein>
    <recommendedName>
        <fullName evidence="3">Thioredoxin-like fold domain-containing protein</fullName>
    </recommendedName>
</protein>
<evidence type="ECO:0000313" key="4">
    <source>
        <dbReference type="EMBL" id="AOY55730.1"/>
    </source>
</evidence>
<dbReference type="KEGG" id="rpla:A4Z71_01625"/>
<name>A0A1D9DY67_9MICO</name>
<dbReference type="Gene3D" id="3.40.30.10">
    <property type="entry name" value="Glutaredoxin"/>
    <property type="match status" value="1"/>
</dbReference>
<keyword evidence="5" id="KW-1185">Reference proteome</keyword>
<feature type="domain" description="Thioredoxin-like fold" evidence="3">
    <location>
        <begin position="108"/>
        <end position="268"/>
    </location>
</feature>
<organism evidence="4 5">
    <name type="scientific">Candidatus Rhodoluna planktonica</name>
    <dbReference type="NCBI Taxonomy" id="535712"/>
    <lineage>
        <taxon>Bacteria</taxon>
        <taxon>Bacillati</taxon>
        <taxon>Actinomycetota</taxon>
        <taxon>Actinomycetes</taxon>
        <taxon>Micrococcales</taxon>
        <taxon>Microbacteriaceae</taxon>
        <taxon>Luna cluster</taxon>
        <taxon>Luna-1 subcluster</taxon>
        <taxon>Rhodoluna</taxon>
    </lineage>
</organism>
<dbReference type="STRING" id="535712.A4Z71_01625"/>